<name>A0A316YFQ8_9BASI</name>
<proteinExistence type="predicted"/>
<feature type="compositionally biased region" description="Polar residues" evidence="1">
    <location>
        <begin position="390"/>
        <end position="403"/>
    </location>
</feature>
<dbReference type="RefSeq" id="XP_025375159.1">
    <property type="nucleotide sequence ID" value="XM_025524218.1"/>
</dbReference>
<gene>
    <name evidence="3" type="ORF">FA10DRAFT_288654</name>
</gene>
<protein>
    <submittedName>
        <fullName evidence="3">Uncharacterized protein</fullName>
    </submittedName>
</protein>
<dbReference type="GeneID" id="37046134"/>
<feature type="transmembrane region" description="Helical" evidence="2">
    <location>
        <begin position="78"/>
        <end position="102"/>
    </location>
</feature>
<keyword evidence="2" id="KW-1133">Transmembrane helix</keyword>
<feature type="transmembrane region" description="Helical" evidence="2">
    <location>
        <begin position="114"/>
        <end position="133"/>
    </location>
</feature>
<evidence type="ECO:0000313" key="3">
    <source>
        <dbReference type="EMBL" id="PWN87961.1"/>
    </source>
</evidence>
<dbReference type="InParanoid" id="A0A316YFQ8"/>
<feature type="compositionally biased region" description="Low complexity" evidence="1">
    <location>
        <begin position="348"/>
        <end position="379"/>
    </location>
</feature>
<dbReference type="Proteomes" id="UP000245768">
    <property type="component" value="Unassembled WGS sequence"/>
</dbReference>
<keyword evidence="2" id="KW-0812">Transmembrane</keyword>
<feature type="compositionally biased region" description="Low complexity" evidence="1">
    <location>
        <begin position="420"/>
        <end position="448"/>
    </location>
</feature>
<feature type="transmembrane region" description="Helical" evidence="2">
    <location>
        <begin position="237"/>
        <end position="261"/>
    </location>
</feature>
<sequence>MSSQSQSQASTTPLTAAMALIMETPASVREEMWHQQLSFYVTLAFYVPALFDFCNTLPREISEIYIPEMWIAVKKRKLPSVAIVGLVVTRLITVPTIVSTLAYQTQPSSCQASLRMALVGVGIASSCCEAIFIARTLAIQNKSKILRILLWLNWLGITVSYFASNASITVDQLPAPPANNPYLGTCHHLAHISRWIPLPSLWMAALDLFVFCITVYHGITLHLYHLDPSRVSRITKLLYRDAGIFFIFSFLAHIVEAVWLITHADDTAYMGLIYPLHAFAPLVLGPRVVVNLRLLVVRIEGRDSEKYELPVRGRSFSNASTIVAELEPASQAPGAPILPLNYRAHDTQQQQQQQHRKASSQYPPSSSQAGRSAAGSRSSKSPRPRRPASTMSRTSTIDSCLSQDDNDAMEELSGADATVSPLLSSQSPSPSPRSNTPSASSTAAPQNTRRTAVKNAPHIPPTLTPPSTLLPVESGDQSHDASTLSVRSHASKRSRPSDTGSYDAADQEHRGSQDQGAETESTFQPLVPPPPQWTISSSHYFTPPPQWTVSHDV</sequence>
<feature type="region of interest" description="Disordered" evidence="1">
    <location>
        <begin position="345"/>
        <end position="553"/>
    </location>
</feature>
<dbReference type="AlphaFoldDB" id="A0A316YFQ8"/>
<dbReference type="EMBL" id="KZ819639">
    <property type="protein sequence ID" value="PWN87961.1"/>
    <property type="molecule type" value="Genomic_DNA"/>
</dbReference>
<accession>A0A316YFQ8</accession>
<evidence type="ECO:0000313" key="4">
    <source>
        <dbReference type="Proteomes" id="UP000245768"/>
    </source>
</evidence>
<feature type="compositionally biased region" description="Polar residues" evidence="1">
    <location>
        <begin position="513"/>
        <end position="524"/>
    </location>
</feature>
<feature type="transmembrane region" description="Helical" evidence="2">
    <location>
        <begin position="201"/>
        <end position="225"/>
    </location>
</feature>
<organism evidence="3 4">
    <name type="scientific">Acaromyces ingoldii</name>
    <dbReference type="NCBI Taxonomy" id="215250"/>
    <lineage>
        <taxon>Eukaryota</taxon>
        <taxon>Fungi</taxon>
        <taxon>Dikarya</taxon>
        <taxon>Basidiomycota</taxon>
        <taxon>Ustilaginomycotina</taxon>
        <taxon>Exobasidiomycetes</taxon>
        <taxon>Exobasidiales</taxon>
        <taxon>Cryptobasidiaceae</taxon>
        <taxon>Acaromyces</taxon>
    </lineage>
</organism>
<reference evidence="3" key="1">
    <citation type="journal article" date="2018" name="Mol. Biol. Evol.">
        <title>Broad Genomic Sampling Reveals a Smut Pathogenic Ancestry of the Fungal Clade Ustilaginomycotina.</title>
        <authorList>
            <person name="Kijpornyongpan T."/>
            <person name="Mondo S.J."/>
            <person name="Barry K."/>
            <person name="Sandor L."/>
            <person name="Lee J."/>
            <person name="Lipzen A."/>
            <person name="Pangilinan J."/>
            <person name="LaButti K."/>
            <person name="Hainaut M."/>
            <person name="Henrissat B."/>
            <person name="Grigoriev I.V."/>
            <person name="Spatafora J.W."/>
            <person name="Aime M.C."/>
        </authorList>
    </citation>
    <scope>NUCLEOTIDE SEQUENCE [LARGE SCALE GENOMIC DNA]</scope>
    <source>
        <strain evidence="3">MCA 4198</strain>
    </source>
</reference>
<keyword evidence="4" id="KW-1185">Reference proteome</keyword>
<feature type="transmembrane region" description="Helical" evidence="2">
    <location>
        <begin position="145"/>
        <end position="163"/>
    </location>
</feature>
<evidence type="ECO:0000256" key="2">
    <source>
        <dbReference type="SAM" id="Phobius"/>
    </source>
</evidence>
<evidence type="ECO:0000256" key="1">
    <source>
        <dbReference type="SAM" id="MobiDB-lite"/>
    </source>
</evidence>
<keyword evidence="2" id="KW-0472">Membrane</keyword>
<feature type="transmembrane region" description="Helical" evidence="2">
    <location>
        <begin position="273"/>
        <end position="296"/>
    </location>
</feature>